<evidence type="ECO:0000313" key="3">
    <source>
        <dbReference type="Proteomes" id="UP001595799"/>
    </source>
</evidence>
<accession>A0ABV8UJ36</accession>
<protein>
    <submittedName>
        <fullName evidence="2">MOSC domain-containing protein</fullName>
    </submittedName>
</protein>
<dbReference type="Proteomes" id="UP001595799">
    <property type="component" value="Unassembled WGS sequence"/>
</dbReference>
<sequence>MTITLAAINRYPIKGLKAQVLESARLSPQKGLIGDRLFSLARGSAGYNLPHHMSPSAMSVLDLENEERLAKLEAHYDDDTQTLQLLRSGQRRPLAQARVDTPLGRSLISQFFADFLGDSRRGLPRLIESEEALAPSDWVSLINLSSLKDIERVARQQLDPERLRANLWIEGADPWEEREWQGSRFHLGNAVLQATSPLECTASANVNPREAQRDINLPLLMRKGFMHQQVGLQLTVLEGGRIKQGDRLQPFTQ</sequence>
<feature type="domain" description="MOSC" evidence="1">
    <location>
        <begin position="101"/>
        <end position="251"/>
    </location>
</feature>
<dbReference type="PROSITE" id="PS51340">
    <property type="entry name" value="MOSC"/>
    <property type="match status" value="1"/>
</dbReference>
<dbReference type="RefSeq" id="WP_382421017.1">
    <property type="nucleotide sequence ID" value="NZ_JBHSCW010000002.1"/>
</dbReference>
<proteinExistence type="predicted"/>
<organism evidence="2 3">
    <name type="scientific">Fodinicurvata halophila</name>
    <dbReference type="NCBI Taxonomy" id="1419723"/>
    <lineage>
        <taxon>Bacteria</taxon>
        <taxon>Pseudomonadati</taxon>
        <taxon>Pseudomonadota</taxon>
        <taxon>Alphaproteobacteria</taxon>
        <taxon>Rhodospirillales</taxon>
        <taxon>Rhodovibrionaceae</taxon>
        <taxon>Fodinicurvata</taxon>
    </lineage>
</organism>
<dbReference type="EMBL" id="JBHSCW010000002">
    <property type="protein sequence ID" value="MFC4350671.1"/>
    <property type="molecule type" value="Genomic_DNA"/>
</dbReference>
<dbReference type="InterPro" id="IPR005302">
    <property type="entry name" value="MoCF_Sase_C"/>
</dbReference>
<evidence type="ECO:0000259" key="1">
    <source>
        <dbReference type="PROSITE" id="PS51340"/>
    </source>
</evidence>
<keyword evidence="3" id="KW-1185">Reference proteome</keyword>
<dbReference type="Gene3D" id="2.40.33.20">
    <property type="entry name" value="PK beta-barrel domain-like"/>
    <property type="match status" value="1"/>
</dbReference>
<dbReference type="SUPFAM" id="SSF50800">
    <property type="entry name" value="PK beta-barrel domain-like"/>
    <property type="match status" value="1"/>
</dbReference>
<evidence type="ECO:0000313" key="2">
    <source>
        <dbReference type="EMBL" id="MFC4350671.1"/>
    </source>
</evidence>
<gene>
    <name evidence="2" type="ORF">ACFOW6_03840</name>
</gene>
<dbReference type="Pfam" id="PF03473">
    <property type="entry name" value="MOSC"/>
    <property type="match status" value="1"/>
</dbReference>
<dbReference type="InterPro" id="IPR011037">
    <property type="entry name" value="Pyrv_Knase-like_insert_dom_sf"/>
</dbReference>
<name>A0ABV8UJ36_9PROT</name>
<reference evidence="3" key="1">
    <citation type="journal article" date="2019" name="Int. J. Syst. Evol. Microbiol.">
        <title>The Global Catalogue of Microorganisms (GCM) 10K type strain sequencing project: providing services to taxonomists for standard genome sequencing and annotation.</title>
        <authorList>
            <consortium name="The Broad Institute Genomics Platform"/>
            <consortium name="The Broad Institute Genome Sequencing Center for Infectious Disease"/>
            <person name="Wu L."/>
            <person name="Ma J."/>
        </authorList>
    </citation>
    <scope>NUCLEOTIDE SEQUENCE [LARGE SCALE GENOMIC DNA]</scope>
    <source>
        <strain evidence="3">CECT 8472</strain>
    </source>
</reference>
<comment type="caution">
    <text evidence="2">The sequence shown here is derived from an EMBL/GenBank/DDBJ whole genome shotgun (WGS) entry which is preliminary data.</text>
</comment>